<evidence type="ECO:0000313" key="2">
    <source>
        <dbReference type="EMBL" id="CAD7432218.1"/>
    </source>
</evidence>
<proteinExistence type="predicted"/>
<gene>
    <name evidence="2" type="ORF">TMSB3V08_LOCUS8930</name>
</gene>
<dbReference type="AlphaFoldDB" id="A0A7R9EFH5"/>
<feature type="region of interest" description="Disordered" evidence="1">
    <location>
        <begin position="60"/>
        <end position="86"/>
    </location>
</feature>
<accession>A0A7R9EFH5</accession>
<evidence type="ECO:0000256" key="1">
    <source>
        <dbReference type="SAM" id="MobiDB-lite"/>
    </source>
</evidence>
<name>A0A7R9EFH5_9NEOP</name>
<organism evidence="2">
    <name type="scientific">Timema monikensis</name>
    <dbReference type="NCBI Taxonomy" id="170555"/>
    <lineage>
        <taxon>Eukaryota</taxon>
        <taxon>Metazoa</taxon>
        <taxon>Ecdysozoa</taxon>
        <taxon>Arthropoda</taxon>
        <taxon>Hexapoda</taxon>
        <taxon>Insecta</taxon>
        <taxon>Pterygota</taxon>
        <taxon>Neoptera</taxon>
        <taxon>Polyneoptera</taxon>
        <taxon>Phasmatodea</taxon>
        <taxon>Timematodea</taxon>
        <taxon>Timematoidea</taxon>
        <taxon>Timematidae</taxon>
        <taxon>Timema</taxon>
    </lineage>
</organism>
<sequence length="211" mass="23344">MKDESDSDIDSSSESCELDFTSTNFNPSKVLRSVSIQIPCPNAPIFDNIHSYASRHIHHRHASKQVKANSGEQPSTSGSQDAPQPSRRFLPHQALLKQVIFVLTSSHLTTFINRETDGAALIVRALGVLGLTLRAVSRFRAPVLTRTVTGLEYERLHSYARGVGDYFHTRNGRNLILLHKGKSGDRTPRAVASVSGMYVKQPCCDSTERQT</sequence>
<protein>
    <submittedName>
        <fullName evidence="2">Uncharacterized protein</fullName>
    </submittedName>
</protein>
<reference evidence="2" key="1">
    <citation type="submission" date="2020-11" db="EMBL/GenBank/DDBJ databases">
        <authorList>
            <person name="Tran Van P."/>
        </authorList>
    </citation>
    <scope>NUCLEOTIDE SEQUENCE</scope>
</reference>
<feature type="compositionally biased region" description="Polar residues" evidence="1">
    <location>
        <begin position="66"/>
        <end position="83"/>
    </location>
</feature>
<dbReference type="EMBL" id="OB795417">
    <property type="protein sequence ID" value="CAD7432218.1"/>
    <property type="molecule type" value="Genomic_DNA"/>
</dbReference>